<reference evidence="2" key="1">
    <citation type="journal article" date="2022" name="Mol. Ecol. Resour.">
        <title>The genomes of chicory, endive, great burdock and yacon provide insights into Asteraceae palaeo-polyploidization history and plant inulin production.</title>
        <authorList>
            <person name="Fan W."/>
            <person name="Wang S."/>
            <person name="Wang H."/>
            <person name="Wang A."/>
            <person name="Jiang F."/>
            <person name="Liu H."/>
            <person name="Zhao H."/>
            <person name="Xu D."/>
            <person name="Zhang Y."/>
        </authorList>
    </citation>
    <scope>NUCLEOTIDE SEQUENCE [LARGE SCALE GENOMIC DNA]</scope>
    <source>
        <strain evidence="2">cv. Punajuju</strain>
    </source>
</reference>
<evidence type="ECO:0000313" key="1">
    <source>
        <dbReference type="EMBL" id="KAI3698692.1"/>
    </source>
</evidence>
<gene>
    <name evidence="1" type="ORF">L2E82_42428</name>
</gene>
<dbReference type="EMBL" id="CM042016">
    <property type="protein sequence ID" value="KAI3698692.1"/>
    <property type="molecule type" value="Genomic_DNA"/>
</dbReference>
<proteinExistence type="predicted"/>
<protein>
    <submittedName>
        <fullName evidence="1">Uncharacterized protein</fullName>
    </submittedName>
</protein>
<keyword evidence="2" id="KW-1185">Reference proteome</keyword>
<sequence>MFAQHNISISLLLVSRGIHLPGALTENNTLLKLSIDDLNPNYNIVYAFQIYICNRNFFTLYIQWRFLMRPY</sequence>
<dbReference type="Proteomes" id="UP001055811">
    <property type="component" value="Linkage Group LG08"/>
</dbReference>
<reference evidence="1 2" key="2">
    <citation type="journal article" date="2022" name="Mol. Ecol. Resour.">
        <title>The genomes of chicory, endive, great burdock and yacon provide insights into Asteraceae paleo-polyploidization history and plant inulin production.</title>
        <authorList>
            <person name="Fan W."/>
            <person name="Wang S."/>
            <person name="Wang H."/>
            <person name="Wang A."/>
            <person name="Jiang F."/>
            <person name="Liu H."/>
            <person name="Zhao H."/>
            <person name="Xu D."/>
            <person name="Zhang Y."/>
        </authorList>
    </citation>
    <scope>NUCLEOTIDE SEQUENCE [LARGE SCALE GENOMIC DNA]</scope>
    <source>
        <strain evidence="2">cv. Punajuju</strain>
        <tissue evidence="1">Leaves</tissue>
    </source>
</reference>
<name>A0ACB8ZL26_CICIN</name>
<organism evidence="1 2">
    <name type="scientific">Cichorium intybus</name>
    <name type="common">Chicory</name>
    <dbReference type="NCBI Taxonomy" id="13427"/>
    <lineage>
        <taxon>Eukaryota</taxon>
        <taxon>Viridiplantae</taxon>
        <taxon>Streptophyta</taxon>
        <taxon>Embryophyta</taxon>
        <taxon>Tracheophyta</taxon>
        <taxon>Spermatophyta</taxon>
        <taxon>Magnoliopsida</taxon>
        <taxon>eudicotyledons</taxon>
        <taxon>Gunneridae</taxon>
        <taxon>Pentapetalae</taxon>
        <taxon>asterids</taxon>
        <taxon>campanulids</taxon>
        <taxon>Asterales</taxon>
        <taxon>Asteraceae</taxon>
        <taxon>Cichorioideae</taxon>
        <taxon>Cichorieae</taxon>
        <taxon>Cichoriinae</taxon>
        <taxon>Cichorium</taxon>
    </lineage>
</organism>
<comment type="caution">
    <text evidence="1">The sequence shown here is derived from an EMBL/GenBank/DDBJ whole genome shotgun (WGS) entry which is preliminary data.</text>
</comment>
<evidence type="ECO:0000313" key="2">
    <source>
        <dbReference type="Proteomes" id="UP001055811"/>
    </source>
</evidence>
<accession>A0ACB8ZL26</accession>